<name>A0ABX0ZQV8_9ACTN</name>
<evidence type="ECO:0000256" key="1">
    <source>
        <dbReference type="SAM" id="MobiDB-lite"/>
    </source>
</evidence>
<organism evidence="2 3">
    <name type="scientific">Actinacidiphila epipremni</name>
    <dbReference type="NCBI Taxonomy" id="2053013"/>
    <lineage>
        <taxon>Bacteria</taxon>
        <taxon>Bacillati</taxon>
        <taxon>Actinomycetota</taxon>
        <taxon>Actinomycetes</taxon>
        <taxon>Kitasatosporales</taxon>
        <taxon>Streptomycetaceae</taxon>
        <taxon>Actinacidiphila</taxon>
    </lineage>
</organism>
<comment type="caution">
    <text evidence="2">The sequence shown here is derived from an EMBL/GenBank/DDBJ whole genome shotgun (WGS) entry which is preliminary data.</text>
</comment>
<gene>
    <name evidence="2" type="ORF">HCN08_19845</name>
</gene>
<feature type="compositionally biased region" description="Low complexity" evidence="1">
    <location>
        <begin position="172"/>
        <end position="181"/>
    </location>
</feature>
<feature type="region of interest" description="Disordered" evidence="1">
    <location>
        <begin position="87"/>
        <end position="188"/>
    </location>
</feature>
<dbReference type="RefSeq" id="WP_167984497.1">
    <property type="nucleotide sequence ID" value="NZ_JAATEJ010000016.1"/>
</dbReference>
<proteinExistence type="predicted"/>
<evidence type="ECO:0000313" key="2">
    <source>
        <dbReference type="EMBL" id="NJP45636.1"/>
    </source>
</evidence>
<dbReference type="Proteomes" id="UP000734511">
    <property type="component" value="Unassembled WGS sequence"/>
</dbReference>
<feature type="compositionally biased region" description="Low complexity" evidence="1">
    <location>
        <begin position="155"/>
        <end position="164"/>
    </location>
</feature>
<keyword evidence="3" id="KW-1185">Reference proteome</keyword>
<feature type="compositionally biased region" description="Low complexity" evidence="1">
    <location>
        <begin position="97"/>
        <end position="110"/>
    </location>
</feature>
<reference evidence="2 3" key="1">
    <citation type="submission" date="2020-03" db="EMBL/GenBank/DDBJ databases">
        <title>WGS of actinomycetes isolated from Thailand.</title>
        <authorList>
            <person name="Thawai C."/>
        </authorList>
    </citation>
    <scope>NUCLEOTIDE SEQUENCE [LARGE SCALE GENOMIC DNA]</scope>
    <source>
        <strain evidence="2 3">PRB2-1</strain>
    </source>
</reference>
<feature type="compositionally biased region" description="Pro residues" evidence="1">
    <location>
        <begin position="143"/>
        <end position="154"/>
    </location>
</feature>
<accession>A0ABX0ZQV8</accession>
<protein>
    <submittedName>
        <fullName evidence="2">Uncharacterized protein</fullName>
    </submittedName>
</protein>
<dbReference type="EMBL" id="JAATEJ010000016">
    <property type="protein sequence ID" value="NJP45636.1"/>
    <property type="molecule type" value="Genomic_DNA"/>
</dbReference>
<evidence type="ECO:0000313" key="3">
    <source>
        <dbReference type="Proteomes" id="UP000734511"/>
    </source>
</evidence>
<sequence>MTDLPERLRNAAEAHRPDRERMLARVEHAMAADGAGTGAGEPGARGHDRPAAAPWMRVTAVTAAVAGAIGIGGLAVGAVTGDGQPVKAVVTSDGTDSAQSSPPASGGSPSADHHEPAERQSGSAPAHRKSPSAHPSSGRTATVPPPLQAPPPSGPGSSTQQPTGTPGGGGQAPQSSGPLQSNGVIGADSDNYWTQSNVVLTTRQTLTSLTVELRIARVNGETYTGSWTSVGDAAHVQVTVQSDVIVYRWTLPAGKTIAPGTYTFAGQFQHDQGQGGTDGDSYTATAGYGSGSSATVGGHF</sequence>